<keyword evidence="1" id="KW-1133">Transmembrane helix</keyword>
<dbReference type="KEGG" id="sbf:JCM31447_21760"/>
<dbReference type="OrthoDB" id="8666628at2"/>
<keyword evidence="1" id="KW-0472">Membrane</keyword>
<dbReference type="RefSeq" id="WP_130610164.1">
    <property type="nucleotide sequence ID" value="NZ_AP019368.1"/>
</dbReference>
<evidence type="ECO:0000313" key="3">
    <source>
        <dbReference type="Proteomes" id="UP000291236"/>
    </source>
</evidence>
<dbReference type="Pfam" id="PF12869">
    <property type="entry name" value="tRNA_anti-like"/>
    <property type="match status" value="1"/>
</dbReference>
<dbReference type="AlphaFoldDB" id="A0A4P2VLY9"/>
<dbReference type="InterPro" id="IPR024422">
    <property type="entry name" value="Protein_unknown_function_OB"/>
</dbReference>
<keyword evidence="1" id="KW-0812">Transmembrane</keyword>
<protein>
    <submittedName>
        <fullName evidence="2">Uncharacterized protein</fullName>
    </submittedName>
</protein>
<accession>A0A4P2VLY9</accession>
<evidence type="ECO:0000313" key="2">
    <source>
        <dbReference type="EMBL" id="BBH53728.1"/>
    </source>
</evidence>
<organism evidence="2 3">
    <name type="scientific">Fluviispira sanaruensis</name>
    <dbReference type="NCBI Taxonomy" id="2493639"/>
    <lineage>
        <taxon>Bacteria</taxon>
        <taxon>Pseudomonadati</taxon>
        <taxon>Bdellovibrionota</taxon>
        <taxon>Oligoflexia</taxon>
        <taxon>Silvanigrellales</taxon>
        <taxon>Silvanigrellaceae</taxon>
        <taxon>Fluviispira</taxon>
    </lineage>
</organism>
<gene>
    <name evidence="2" type="ORF">JCM31447_21760</name>
</gene>
<proteinExistence type="predicted"/>
<dbReference type="Proteomes" id="UP000291236">
    <property type="component" value="Chromosome"/>
</dbReference>
<dbReference type="EMBL" id="AP019368">
    <property type="protein sequence ID" value="BBH53728.1"/>
    <property type="molecule type" value="Genomic_DNA"/>
</dbReference>
<name>A0A4P2VLY9_FLUSA</name>
<evidence type="ECO:0000256" key="1">
    <source>
        <dbReference type="SAM" id="Phobius"/>
    </source>
</evidence>
<sequence>MHTLRKIKFYFFVIIMSSYGLSYANTVHTNQYSLNFQLKTPINIKLTEQEMSFYKYLLIDDYISAINGAKSIIPKAYTSVNPEIIHKEYEKNEAAGDLKYKDKEVVLKGKIKTISRSIGDNYYIEFYSGKNVFTNTKAIMKSGNQEYLATLNKGNSVTLHCIGNGLTLGSPIFAECQPIERIAMSETNENIKKLPKMEEITQKKYLLSSIFLKIALSQYKKDINCNHYSDEINTVKECINEIKKIFENWIKIKKSYSKEKFYSILKEYNIEKDEYKKIKESMK</sequence>
<keyword evidence="3" id="KW-1185">Reference proteome</keyword>
<feature type="transmembrane region" description="Helical" evidence="1">
    <location>
        <begin position="7"/>
        <end position="24"/>
    </location>
</feature>
<reference evidence="2 3" key="1">
    <citation type="submission" date="2018-12" db="EMBL/GenBank/DDBJ databases">
        <title>Rubrispira sanarue gen. nov., sp., nov., a member of the order Silvanigrellales, isolated from a brackish lake in Hamamatsu Japan.</title>
        <authorList>
            <person name="Maejima Y."/>
            <person name="Iino T."/>
            <person name="Muraguchi Y."/>
            <person name="Fukuda K."/>
            <person name="Nojiri H."/>
            <person name="Ohkuma M."/>
            <person name="Moriuchi R."/>
            <person name="Dohra H."/>
            <person name="Kimbara K."/>
            <person name="Shintani M."/>
        </authorList>
    </citation>
    <scope>NUCLEOTIDE SEQUENCE [LARGE SCALE GENOMIC DNA]</scope>
    <source>
        <strain evidence="2 3">RF1110005</strain>
    </source>
</reference>